<accession>A0A1H0U7L7</accession>
<protein>
    <recommendedName>
        <fullName evidence="3">HNH endonuclease</fullName>
    </recommendedName>
</protein>
<evidence type="ECO:0000313" key="1">
    <source>
        <dbReference type="EMBL" id="SDP61816.1"/>
    </source>
</evidence>
<evidence type="ECO:0008006" key="3">
    <source>
        <dbReference type="Google" id="ProtNLM"/>
    </source>
</evidence>
<sequence>MGARRLDEEGLALLHAAVADADTVARRGRKIVRVAGSDCWWWTGAISGKGHGRFWFAPERVIIAHRFGFAQVHGVEALAATEVLGHRCDNPLCQRVHPEHVVASTYVENRREWAIRRALTGSPLGDPRGARRRARELRDLARKDPQLVADDLRRLTRIFGEQLPLW</sequence>
<reference evidence="2" key="1">
    <citation type="submission" date="2016-10" db="EMBL/GenBank/DDBJ databases">
        <authorList>
            <person name="Varghese N."/>
            <person name="Submissions S."/>
        </authorList>
    </citation>
    <scope>NUCLEOTIDE SEQUENCE [LARGE SCALE GENOMIC DNA]</scope>
    <source>
        <strain evidence="2">DSM 22329</strain>
    </source>
</reference>
<dbReference type="SUPFAM" id="SSF54060">
    <property type="entry name" value="His-Me finger endonucleases"/>
    <property type="match status" value="1"/>
</dbReference>
<dbReference type="Proteomes" id="UP000199077">
    <property type="component" value="Chromosome I"/>
</dbReference>
<dbReference type="RefSeq" id="WP_091787562.1">
    <property type="nucleotide sequence ID" value="NZ_LT629711.1"/>
</dbReference>
<dbReference type="AlphaFoldDB" id="A0A1H0U7L7"/>
<name>A0A1H0U7L7_9MICO</name>
<dbReference type="InterPro" id="IPR044925">
    <property type="entry name" value="His-Me_finger_sf"/>
</dbReference>
<dbReference type="EMBL" id="LT629711">
    <property type="protein sequence ID" value="SDP61816.1"/>
    <property type="molecule type" value="Genomic_DNA"/>
</dbReference>
<gene>
    <name evidence="1" type="ORF">SAMN04489867_3160</name>
</gene>
<proteinExistence type="predicted"/>
<evidence type="ECO:0000313" key="2">
    <source>
        <dbReference type="Proteomes" id="UP000199077"/>
    </source>
</evidence>
<organism evidence="1 2">
    <name type="scientific">Pedococcus dokdonensis</name>
    <dbReference type="NCBI Taxonomy" id="443156"/>
    <lineage>
        <taxon>Bacteria</taxon>
        <taxon>Bacillati</taxon>
        <taxon>Actinomycetota</taxon>
        <taxon>Actinomycetes</taxon>
        <taxon>Micrococcales</taxon>
        <taxon>Intrasporangiaceae</taxon>
        <taxon>Pedococcus</taxon>
    </lineage>
</organism>
<dbReference type="OrthoDB" id="3732358at2"/>
<keyword evidence="2" id="KW-1185">Reference proteome</keyword>